<protein>
    <submittedName>
        <fullName evidence="18">Transient receptor potential cation channel, subfamily M, member 2</fullName>
    </submittedName>
</protein>
<evidence type="ECO:0000256" key="9">
    <source>
        <dbReference type="ARBA" id="ARBA00022989"/>
    </source>
</evidence>
<dbReference type="InterPro" id="IPR015797">
    <property type="entry name" value="NUDIX_hydrolase-like_dom_sf"/>
</dbReference>
<feature type="domain" description="TRPM SLOG" evidence="16">
    <location>
        <begin position="103"/>
        <end position="328"/>
    </location>
</feature>
<feature type="transmembrane region" description="Helical" evidence="14">
    <location>
        <begin position="918"/>
        <end position="935"/>
    </location>
</feature>
<evidence type="ECO:0000256" key="6">
    <source>
        <dbReference type="ARBA" id="ARBA00022673"/>
    </source>
</evidence>
<evidence type="ECO:0000256" key="3">
    <source>
        <dbReference type="ARBA" id="ARBA00022448"/>
    </source>
</evidence>
<evidence type="ECO:0000313" key="19">
    <source>
        <dbReference type="Proteomes" id="UP000261560"/>
    </source>
</evidence>
<evidence type="ECO:0000256" key="1">
    <source>
        <dbReference type="ARBA" id="ARBA00004651"/>
    </source>
</evidence>
<sequence length="1439" mass="164292">MYNLRLTDQEPWEMLVPRACLKERYGLSQWIKTNIKRKECVLFQKGSSEDTCKCGYSKAVHNDEAIKPEDFVGETWDKHRHVMEVPTNAFGEIQFDGLQQTTAKYARVSSDTNPEMLYRLLTEQWELQPPNLLISVTGGAKNFNLKPHLRNMFHRGLIKVAQTTGAWIVSGGTNAGVMKHVGQAVRDYALSNSMQGQIVAIGVATWGVIHNREALIKQEGCFPALYMTDTKSQGRLSCLDKNHTHFLLVDDGTHGQYGVEIELRSCLEKCISGKQLGKKGSSVTIPFVCVVLEGGPGTLNTIFNAMRNGTPCVILEGSGRIADVIAQVSGLPLQQITIALIRQLMERFFGQEYKTFTNFNIIEWTKKIQDIVRESHLLTIFRVREDSHGDVDVAILKALLKASRSSEILTMDCWKTQLELAIAWNRVDIAKTEIFTEENLWSSADLHQAMLSALIGNKPQFVTLLLENGVSLRKFLQDEETLCKLYTEMPSCLFLRKLAKRVHNSRHSRADPPESITLAHVSEEVRHLLGNSTQHIYPPSREQRYCMSMEDLSLSLSKNNAAHPPTEVEQRDACCDIFLWAVVQNNRDLAEIAWEQCQDSVCAALAATRILKKLAGGESDAEEAEEMLNLANHYEKHAVGVFSECHNTDEERAEKLLVRVSNCWGGMTSLRLALQAEDKNFVALSGVQAFMTQVWCGKLSVDNHIFRVLICMFFFPLIYTGFLAFRHDELFQREAKKQEAMEKVEKVTGNTHSARSRCSVQHDKPLSCWARLESLYSSPQVKFYWNIVSYFFFLVLFAGVLMMDFHTTPSIPELLLYVWMFSLVCEEFRQLFCNSDGFGLRMKAKLYITDLWNFLDVLSIILFLIGLAFRLTSELFYAGKIVLCFDFVVFCLRLMAIFTISQTLGPKIIIVRKMMKDLFFFMFLLSIWVVAYGVAKQGIFIHNDTRLDWIFRGAIYEPYLIIFGNFPKNIDEVKFDLDSCSLNGTDPLLPKCPILNESQIPAFPEWLTIIMLCVYLLFANILLLNLLIAIFNFTFQEVQDNTDRIWKFQRYELIKEYYSRPAAPPPFIIFSHLSLLIRSIWMWKPHYKCRDLKTKLNQAENMELLSWEALMKDRYLLSEKQEKSRSTETRIMDTAQKVTSISERLEREEETVSAVMLKRLTTLEEQVNQSTKMLQRIMDSLISKGFAAKEEEPDASNVTDESSVCSRNDSASRNSFHVNCRQYYYPESKVTRFPVPEEKVPWEVSFRSYQPICYASEDGSDCTDGQDAPDKYRNPGGRTGIRGRGALGHFGPNLHLDLVLTRCKDSERSTLEFLVICDSSQIIFTLPSGPVERDDHLPETLKQTLGSTLYDAINAKVSVGTKLSKCYVDDSRNTDNAWVETTVLNIHLDRTSQLMVDINTQVSSRSSSLQWEESSSKNKLSPDQTESVRMVEELHDRKL</sequence>
<feature type="transmembrane region" description="Helical" evidence="14">
    <location>
        <begin position="852"/>
        <end position="869"/>
    </location>
</feature>
<dbReference type="GeneID" id="112154921"/>
<evidence type="ECO:0000256" key="11">
    <source>
        <dbReference type="ARBA" id="ARBA00023136"/>
    </source>
</evidence>
<dbReference type="GO" id="GO:0005509">
    <property type="term" value="F:calcium ion binding"/>
    <property type="evidence" value="ECO:0007669"/>
    <property type="project" value="Ensembl"/>
</dbReference>
<keyword evidence="6" id="KW-0107">Calcium channel</keyword>
<dbReference type="GeneTree" id="ENSGT00940000156404"/>
<dbReference type="GO" id="GO:0005886">
    <property type="term" value="C:plasma membrane"/>
    <property type="evidence" value="ECO:0007669"/>
    <property type="project" value="UniProtKB-SubCell"/>
</dbReference>
<name>A0A3B3B5H0_ORYME</name>
<dbReference type="GO" id="GO:0072571">
    <property type="term" value="F:mono-ADP-D-ribose binding"/>
    <property type="evidence" value="ECO:0007669"/>
    <property type="project" value="Ensembl"/>
</dbReference>
<evidence type="ECO:0000256" key="8">
    <source>
        <dbReference type="ARBA" id="ARBA00022837"/>
    </source>
</evidence>
<reference evidence="18" key="1">
    <citation type="submission" date="2025-05" db="UniProtKB">
        <authorList>
            <consortium name="Ensembl"/>
        </authorList>
    </citation>
    <scope>IDENTIFICATION</scope>
</reference>
<evidence type="ECO:0000256" key="13">
    <source>
        <dbReference type="SAM" id="MobiDB-lite"/>
    </source>
</evidence>
<evidence type="ECO:0000259" key="15">
    <source>
        <dbReference type="Pfam" id="PF00520"/>
    </source>
</evidence>
<feature type="transmembrane region" description="Helical" evidence="14">
    <location>
        <begin position="875"/>
        <end position="898"/>
    </location>
</feature>
<feature type="transmembrane region" description="Helical" evidence="14">
    <location>
        <begin position="705"/>
        <end position="725"/>
    </location>
</feature>
<dbReference type="Proteomes" id="UP000261560">
    <property type="component" value="Unplaced"/>
</dbReference>
<evidence type="ECO:0000256" key="14">
    <source>
        <dbReference type="SAM" id="Phobius"/>
    </source>
</evidence>
<dbReference type="Pfam" id="PF00520">
    <property type="entry name" value="Ion_trans"/>
    <property type="match status" value="1"/>
</dbReference>
<dbReference type="Ensembl" id="ENSOMET00000015166.1">
    <property type="protein sequence ID" value="ENSOMEP00000000860.1"/>
    <property type="gene ID" value="ENSOMEG00000001747.1"/>
</dbReference>
<dbReference type="CTD" id="7226"/>
<evidence type="ECO:0000256" key="2">
    <source>
        <dbReference type="ARBA" id="ARBA00009501"/>
    </source>
</evidence>
<dbReference type="GO" id="GO:0099604">
    <property type="term" value="F:ligand-gated calcium channel activity"/>
    <property type="evidence" value="ECO:0007669"/>
    <property type="project" value="Ensembl"/>
</dbReference>
<dbReference type="RefSeq" id="XP_024141946.1">
    <property type="nucleotide sequence ID" value="XM_024286178.2"/>
</dbReference>
<evidence type="ECO:0000256" key="10">
    <source>
        <dbReference type="ARBA" id="ARBA00023065"/>
    </source>
</evidence>
<organism evidence="18 19">
    <name type="scientific">Oryzias melastigma</name>
    <name type="common">Marine medaka</name>
    <dbReference type="NCBI Taxonomy" id="30732"/>
    <lineage>
        <taxon>Eukaryota</taxon>
        <taxon>Metazoa</taxon>
        <taxon>Chordata</taxon>
        <taxon>Craniata</taxon>
        <taxon>Vertebrata</taxon>
        <taxon>Euteleostomi</taxon>
        <taxon>Actinopterygii</taxon>
        <taxon>Neopterygii</taxon>
        <taxon>Teleostei</taxon>
        <taxon>Neoteleostei</taxon>
        <taxon>Acanthomorphata</taxon>
        <taxon>Ovalentaria</taxon>
        <taxon>Atherinomorphae</taxon>
        <taxon>Beloniformes</taxon>
        <taxon>Adrianichthyidae</taxon>
        <taxon>Oryziinae</taxon>
        <taxon>Oryzias</taxon>
    </lineage>
</organism>
<dbReference type="GO" id="GO:0051289">
    <property type="term" value="P:protein homotetramerization"/>
    <property type="evidence" value="ECO:0007669"/>
    <property type="project" value="Ensembl"/>
</dbReference>
<dbReference type="Gene3D" id="3.90.79.10">
    <property type="entry name" value="Nucleoside Triphosphate Pyrophosphohydrolase"/>
    <property type="match status" value="1"/>
</dbReference>
<feature type="transmembrane region" description="Helical" evidence="14">
    <location>
        <begin position="783"/>
        <end position="802"/>
    </location>
</feature>
<dbReference type="STRING" id="30732.ENSOMEP00000000831"/>
<feature type="domain" description="Ion transport" evidence="15">
    <location>
        <begin position="783"/>
        <end position="1042"/>
    </location>
</feature>
<dbReference type="InterPro" id="IPR057366">
    <property type="entry name" value="TRPM-like"/>
</dbReference>
<dbReference type="Pfam" id="PF18139">
    <property type="entry name" value="LSDAT_euk"/>
    <property type="match status" value="1"/>
</dbReference>
<dbReference type="Pfam" id="PF25508">
    <property type="entry name" value="TRPM2"/>
    <property type="match status" value="1"/>
</dbReference>
<evidence type="ECO:0000256" key="12">
    <source>
        <dbReference type="ARBA" id="ARBA00023303"/>
    </source>
</evidence>
<evidence type="ECO:0000256" key="7">
    <source>
        <dbReference type="ARBA" id="ARBA00022692"/>
    </source>
</evidence>
<comment type="subcellular location">
    <subcellularLocation>
        <location evidence="1">Cell membrane</location>
        <topology evidence="1">Multi-pass membrane protein</topology>
    </subcellularLocation>
</comment>
<keyword evidence="10" id="KW-0406">Ion transport</keyword>
<dbReference type="PANTHER" id="PTHR13800">
    <property type="entry name" value="TRANSIENT RECEPTOR POTENTIAL CATION CHANNEL, SUBFAMILY M, MEMBER 6"/>
    <property type="match status" value="1"/>
</dbReference>
<dbReference type="SUPFAM" id="SSF55811">
    <property type="entry name" value="Nudix"/>
    <property type="match status" value="1"/>
</dbReference>
<dbReference type="PaxDb" id="30732-ENSOMEP00000000831"/>
<evidence type="ECO:0000259" key="16">
    <source>
        <dbReference type="Pfam" id="PF18139"/>
    </source>
</evidence>
<accession>A0A3B3B5H0</accession>
<dbReference type="PANTHER" id="PTHR13800:SF2">
    <property type="entry name" value="TRANSIENT RECEPTOR POTENTIAL CATION CHANNEL SUBFAMILY M MEMBER 2"/>
    <property type="match status" value="1"/>
</dbReference>
<keyword evidence="12" id="KW-0407">Ion channel</keyword>
<proteinExistence type="inferred from homology"/>
<dbReference type="RefSeq" id="XP_024141945.1">
    <property type="nucleotide sequence ID" value="XM_024286177.2"/>
</dbReference>
<keyword evidence="8" id="KW-0106">Calcium</keyword>
<feature type="region of interest" description="Disordered" evidence="13">
    <location>
        <begin position="1407"/>
        <end position="1439"/>
    </location>
</feature>
<keyword evidence="9 14" id="KW-1133">Transmembrane helix</keyword>
<comment type="similarity">
    <text evidence="2">Belongs to the transient receptor (TC 1.A.4) family. LTrpC subfamily. TRPM2 sub-subfamily.</text>
</comment>
<dbReference type="OrthoDB" id="310870at2759"/>
<evidence type="ECO:0000256" key="4">
    <source>
        <dbReference type="ARBA" id="ARBA00022475"/>
    </source>
</evidence>
<dbReference type="Ensembl" id="ENSOMET00000015214.1">
    <property type="protein sequence ID" value="ENSOMEP00000000831.1"/>
    <property type="gene ID" value="ENSOMEG00000001747.1"/>
</dbReference>
<dbReference type="Gene3D" id="3.40.50.450">
    <property type="match status" value="1"/>
</dbReference>
<evidence type="ECO:0000256" key="5">
    <source>
        <dbReference type="ARBA" id="ARBA00022568"/>
    </source>
</evidence>
<dbReference type="InterPro" id="IPR005821">
    <property type="entry name" value="Ion_trans_dom"/>
</dbReference>
<keyword evidence="3" id="KW-0813">Transport</keyword>
<feature type="transmembrane region" description="Helical" evidence="14">
    <location>
        <begin position="1006"/>
        <end position="1035"/>
    </location>
</feature>
<keyword evidence="4" id="KW-1003">Cell membrane</keyword>
<dbReference type="KEGG" id="oml:112154921"/>
<keyword evidence="19" id="KW-1185">Reference proteome</keyword>
<feature type="compositionally biased region" description="Polar residues" evidence="13">
    <location>
        <begin position="1417"/>
        <end position="1427"/>
    </location>
</feature>
<keyword evidence="11 14" id="KW-0472">Membrane</keyword>
<evidence type="ECO:0000313" key="18">
    <source>
        <dbReference type="Ensembl" id="ENSOMEP00000000831.1"/>
    </source>
</evidence>
<feature type="domain" description="TRPM-like" evidence="17">
    <location>
        <begin position="433"/>
        <end position="683"/>
    </location>
</feature>
<dbReference type="InterPro" id="IPR041491">
    <property type="entry name" value="TRPM_SLOG"/>
</dbReference>
<evidence type="ECO:0000259" key="17">
    <source>
        <dbReference type="Pfam" id="PF25508"/>
    </source>
</evidence>
<keyword evidence="5" id="KW-0109">Calcium transport</keyword>
<keyword evidence="7 14" id="KW-0812">Transmembrane</keyword>
<feature type="compositionally biased region" description="Basic and acidic residues" evidence="13">
    <location>
        <begin position="1429"/>
        <end position="1439"/>
    </location>
</feature>
<dbReference type="InterPro" id="IPR050927">
    <property type="entry name" value="TRPM"/>
</dbReference>